<sequence>MQSDQPTLNNKVELYFKCRKLKDLDVFSKSDPQVFFFTKKANSDWKLEGTTEKINNNLNPEFKKSISTVYHFEEIQQIKFVVLDIDKEIKLFKDFDDNDTIGECTTTLGNIISKPGKRFVAPLIYKGKNRGEIEVTAEEVYETRQNILFKINGSNLDKKDIFTSDPYFKIYKTNPANPDSNILVYQSPVIKNTLNPKYEKFTVKLEQLNGGDMFRELLFEFWDYDSVSAHDFIGMFRVNTDELLRGVKKEMALINPKKVSKSSYHNSGIIHFEQVALVGEPSFIDYISGGCEINLIVAIDCTASNGSPLSEGSLHYNSPSSPSQYAKAIRSVGSVLAPYDTDGNIDVVGFGGKYGFSTSHCFPFAGGEAKGVESLLIKYCDHIKSIELSYPTNFEDVVRFAMKKSSKDFSSKSFQKKPKYSILLILTDGEISDMEKTVSAVIEASGLPLSIVIVGVGSSSFSNMNTLDGDDGLLTDRKGNQAKRDIVQFVEFLKYEHQITELASETLREIPSQLVSFMRSNNILPTPQ</sequence>
<evidence type="ECO:0000256" key="4">
    <source>
        <dbReference type="ARBA" id="ARBA00022837"/>
    </source>
</evidence>
<dbReference type="PROSITE" id="PS50234">
    <property type="entry name" value="VWFA"/>
    <property type="match status" value="1"/>
</dbReference>
<dbReference type="InterPro" id="IPR045052">
    <property type="entry name" value="Copine"/>
</dbReference>
<evidence type="ECO:0000259" key="5">
    <source>
        <dbReference type="PROSITE" id="PS50004"/>
    </source>
</evidence>
<dbReference type="FunCoup" id="F0ZR39">
    <property type="interactions" value="17"/>
</dbReference>
<dbReference type="GO" id="GO:0005829">
    <property type="term" value="C:cytosol"/>
    <property type="evidence" value="ECO:0007669"/>
    <property type="project" value="UniProtKB-ARBA"/>
</dbReference>
<dbReference type="FunFam" id="2.60.40.150:FF:000219">
    <property type="entry name" value="Copine-E"/>
    <property type="match status" value="1"/>
</dbReference>
<dbReference type="STRING" id="5786.F0ZR39"/>
<protein>
    <recommendedName>
        <fullName evidence="9">C2 domain-containing protein</fullName>
    </recommendedName>
</protein>
<dbReference type="InterPro" id="IPR037768">
    <property type="entry name" value="C2B_Copine"/>
</dbReference>
<dbReference type="GO" id="GO:0046872">
    <property type="term" value="F:metal ion binding"/>
    <property type="evidence" value="ECO:0007669"/>
    <property type="project" value="UniProtKB-KW"/>
</dbReference>
<dbReference type="FunFam" id="2.60.40.150:FF:000307">
    <property type="entry name" value="Copine-E"/>
    <property type="match status" value="1"/>
</dbReference>
<evidence type="ECO:0000256" key="1">
    <source>
        <dbReference type="ARBA" id="ARBA00009048"/>
    </source>
</evidence>
<dbReference type="GO" id="GO:0005634">
    <property type="term" value="C:nucleus"/>
    <property type="evidence" value="ECO:0007669"/>
    <property type="project" value="UniProtKB-ARBA"/>
</dbReference>
<dbReference type="OMA" id="SPTWITK"/>
<name>F0ZR39_DICPU</name>
<dbReference type="Gene3D" id="2.60.40.150">
    <property type="entry name" value="C2 domain"/>
    <property type="match status" value="2"/>
</dbReference>
<dbReference type="InParanoid" id="F0ZR39"/>
<dbReference type="GeneID" id="10504232"/>
<dbReference type="Proteomes" id="UP000001064">
    <property type="component" value="Unassembled WGS sequence"/>
</dbReference>
<proteinExistence type="inferred from homology"/>
<dbReference type="PANTHER" id="PTHR10857">
    <property type="entry name" value="COPINE"/>
    <property type="match status" value="1"/>
</dbReference>
<dbReference type="InterPro" id="IPR035892">
    <property type="entry name" value="C2_domain_sf"/>
</dbReference>
<dbReference type="PANTHER" id="PTHR10857:SF30">
    <property type="entry name" value="COPINE-B-RELATED"/>
    <property type="match status" value="1"/>
</dbReference>
<dbReference type="Pfam" id="PF07002">
    <property type="entry name" value="Copine"/>
    <property type="match status" value="1"/>
</dbReference>
<keyword evidence="8" id="KW-1185">Reference proteome</keyword>
<dbReference type="InterPro" id="IPR036465">
    <property type="entry name" value="vWFA_dom_sf"/>
</dbReference>
<dbReference type="SUPFAM" id="SSF49562">
    <property type="entry name" value="C2 domain (Calcium/lipid-binding domain, CaLB)"/>
    <property type="match status" value="2"/>
</dbReference>
<evidence type="ECO:0008006" key="9">
    <source>
        <dbReference type="Google" id="ProtNLM"/>
    </source>
</evidence>
<dbReference type="Pfam" id="PF00168">
    <property type="entry name" value="C2"/>
    <property type="match status" value="2"/>
</dbReference>
<dbReference type="AlphaFoldDB" id="F0ZR39"/>
<dbReference type="InterPro" id="IPR002035">
    <property type="entry name" value="VWF_A"/>
</dbReference>
<dbReference type="GO" id="GO:0005544">
    <property type="term" value="F:calcium-dependent phospholipid binding"/>
    <property type="evidence" value="ECO:0000318"/>
    <property type="project" value="GO_Central"/>
</dbReference>
<dbReference type="CDD" id="cd04048">
    <property type="entry name" value="C2A_Copine"/>
    <property type="match status" value="1"/>
</dbReference>
<dbReference type="OrthoDB" id="5855668at2759"/>
<feature type="domain" description="VWFA" evidence="6">
    <location>
        <begin position="294"/>
        <end position="514"/>
    </location>
</feature>
<evidence type="ECO:0000256" key="2">
    <source>
        <dbReference type="ARBA" id="ARBA00022723"/>
    </source>
</evidence>
<dbReference type="PROSITE" id="PS50004">
    <property type="entry name" value="C2"/>
    <property type="match status" value="2"/>
</dbReference>
<evidence type="ECO:0000313" key="8">
    <source>
        <dbReference type="Proteomes" id="UP000001064"/>
    </source>
</evidence>
<evidence type="ECO:0000313" key="7">
    <source>
        <dbReference type="EMBL" id="EGC33615.1"/>
    </source>
</evidence>
<evidence type="ECO:0000259" key="6">
    <source>
        <dbReference type="PROSITE" id="PS50234"/>
    </source>
</evidence>
<dbReference type="SMART" id="SM00327">
    <property type="entry name" value="VWA"/>
    <property type="match status" value="1"/>
</dbReference>
<dbReference type="KEGG" id="dpp:DICPUDRAFT_154343"/>
<feature type="domain" description="C2" evidence="5">
    <location>
        <begin position="129"/>
        <end position="255"/>
    </location>
</feature>
<evidence type="ECO:0000256" key="3">
    <source>
        <dbReference type="ARBA" id="ARBA00022737"/>
    </source>
</evidence>
<dbReference type="InterPro" id="IPR010734">
    <property type="entry name" value="Copine_C"/>
</dbReference>
<dbReference type="SMART" id="SM00239">
    <property type="entry name" value="C2"/>
    <property type="match status" value="2"/>
</dbReference>
<reference evidence="8" key="1">
    <citation type="journal article" date="2011" name="Genome Biol.">
        <title>Comparative genomics of the social amoebae Dictyostelium discoideum and Dictyostelium purpureum.</title>
        <authorList>
            <consortium name="US DOE Joint Genome Institute (JGI-PGF)"/>
            <person name="Sucgang R."/>
            <person name="Kuo A."/>
            <person name="Tian X."/>
            <person name="Salerno W."/>
            <person name="Parikh A."/>
            <person name="Feasley C.L."/>
            <person name="Dalin E."/>
            <person name="Tu H."/>
            <person name="Huang E."/>
            <person name="Barry K."/>
            <person name="Lindquist E."/>
            <person name="Shapiro H."/>
            <person name="Bruce D."/>
            <person name="Schmutz J."/>
            <person name="Salamov A."/>
            <person name="Fey P."/>
            <person name="Gaudet P."/>
            <person name="Anjard C."/>
            <person name="Babu M.M."/>
            <person name="Basu S."/>
            <person name="Bushmanova Y."/>
            <person name="van der Wel H."/>
            <person name="Katoh-Kurasawa M."/>
            <person name="Dinh C."/>
            <person name="Coutinho P.M."/>
            <person name="Saito T."/>
            <person name="Elias M."/>
            <person name="Schaap P."/>
            <person name="Kay R.R."/>
            <person name="Henrissat B."/>
            <person name="Eichinger L."/>
            <person name="Rivero F."/>
            <person name="Putnam N.H."/>
            <person name="West C.M."/>
            <person name="Loomis W.F."/>
            <person name="Chisholm R.L."/>
            <person name="Shaulsky G."/>
            <person name="Strassmann J.E."/>
            <person name="Queller D.C."/>
            <person name="Kuspa A."/>
            <person name="Grigoriev I.V."/>
        </authorList>
    </citation>
    <scope>NUCLEOTIDE SEQUENCE [LARGE SCALE GENOMIC DNA]</scope>
    <source>
        <strain evidence="8">QSDP1</strain>
    </source>
</reference>
<dbReference type="InterPro" id="IPR000008">
    <property type="entry name" value="C2_dom"/>
</dbReference>
<accession>F0ZR39</accession>
<keyword evidence="3" id="KW-0677">Repeat</keyword>
<dbReference type="EMBL" id="GL871134">
    <property type="protein sequence ID" value="EGC33615.1"/>
    <property type="molecule type" value="Genomic_DNA"/>
</dbReference>
<dbReference type="RefSeq" id="XP_003289883.1">
    <property type="nucleotide sequence ID" value="XM_003289835.1"/>
</dbReference>
<dbReference type="eggNOG" id="KOG1327">
    <property type="taxonomic scope" value="Eukaryota"/>
</dbReference>
<keyword evidence="2" id="KW-0479">Metal-binding</keyword>
<dbReference type="GO" id="GO:0071277">
    <property type="term" value="P:cellular response to calcium ion"/>
    <property type="evidence" value="ECO:0000318"/>
    <property type="project" value="GO_Central"/>
</dbReference>
<dbReference type="GO" id="GO:0005886">
    <property type="term" value="C:plasma membrane"/>
    <property type="evidence" value="ECO:0000318"/>
    <property type="project" value="GO_Central"/>
</dbReference>
<dbReference type="VEuPathDB" id="AmoebaDB:DICPUDRAFT_154343"/>
<gene>
    <name evidence="7" type="ORF">DICPUDRAFT_154343</name>
</gene>
<dbReference type="Gene3D" id="3.40.50.410">
    <property type="entry name" value="von Willebrand factor, type A domain"/>
    <property type="match status" value="1"/>
</dbReference>
<dbReference type="SUPFAM" id="SSF53300">
    <property type="entry name" value="vWA-like"/>
    <property type="match status" value="1"/>
</dbReference>
<feature type="domain" description="C2" evidence="5">
    <location>
        <begin position="1"/>
        <end position="121"/>
    </location>
</feature>
<comment type="similarity">
    <text evidence="1">Belongs to the copine family.</text>
</comment>
<dbReference type="CDD" id="cd04047">
    <property type="entry name" value="C2B_Copine"/>
    <property type="match status" value="1"/>
</dbReference>
<organism evidence="7 8">
    <name type="scientific">Dictyostelium purpureum</name>
    <name type="common">Slime mold</name>
    <dbReference type="NCBI Taxonomy" id="5786"/>
    <lineage>
        <taxon>Eukaryota</taxon>
        <taxon>Amoebozoa</taxon>
        <taxon>Evosea</taxon>
        <taxon>Eumycetozoa</taxon>
        <taxon>Dictyostelia</taxon>
        <taxon>Dictyosteliales</taxon>
        <taxon>Dictyosteliaceae</taxon>
        <taxon>Dictyostelium</taxon>
    </lineage>
</organism>
<keyword evidence="4" id="KW-0106">Calcium</keyword>